<dbReference type="WormBase" id="T05A8.11">
    <property type="protein sequence ID" value="CE52483"/>
    <property type="gene ID" value="WBGene00303077"/>
</dbReference>
<organism evidence="1 2">
    <name type="scientific">Caenorhabditis elegans</name>
    <dbReference type="NCBI Taxonomy" id="6239"/>
    <lineage>
        <taxon>Eukaryota</taxon>
        <taxon>Metazoa</taxon>
        <taxon>Ecdysozoa</taxon>
        <taxon>Nematoda</taxon>
        <taxon>Chromadorea</taxon>
        <taxon>Rhabditida</taxon>
        <taxon>Rhabditina</taxon>
        <taxon>Rhabditomorpha</taxon>
        <taxon>Rhabditoidea</taxon>
        <taxon>Rhabditidae</taxon>
        <taxon>Peloderinae</taxon>
        <taxon>Caenorhabditis</taxon>
    </lineage>
</organism>
<dbReference type="AGR" id="WB:WBGene00303077"/>
<dbReference type="EMBL" id="BX284602">
    <property type="protein sequence ID" value="SPC47302.2"/>
    <property type="molecule type" value="Genomic_DNA"/>
</dbReference>
<keyword evidence="2" id="KW-1185">Reference proteome</keyword>
<dbReference type="Proteomes" id="UP000001940">
    <property type="component" value="Chromosome II"/>
</dbReference>
<evidence type="ECO:0000313" key="2">
    <source>
        <dbReference type="Proteomes" id="UP000001940"/>
    </source>
</evidence>
<dbReference type="Bgee" id="WBGene00303077">
    <property type="expression patterns" value="Expressed in pharyngeal muscle cell (C elegans) and 1 other cell type or tissue"/>
</dbReference>
<gene>
    <name evidence="1" type="ORF">CELE_T05A8.11</name>
    <name evidence="1 3" type="ORF">T05A8.11</name>
</gene>
<reference evidence="1 2" key="1">
    <citation type="journal article" date="1998" name="Science">
        <title>Genome sequence of the nematode C. elegans: a platform for investigating biology.</title>
        <authorList>
            <consortium name="The C. elegans sequencing consortium"/>
            <person name="Sulson J.E."/>
            <person name="Waterston R."/>
        </authorList>
    </citation>
    <scope>NUCLEOTIDE SEQUENCE [LARGE SCALE GENOMIC DNA]</scope>
    <source>
        <strain evidence="1 2">Bristol N2</strain>
    </source>
</reference>
<evidence type="ECO:0000313" key="1">
    <source>
        <dbReference type="EMBL" id="SPC47302.2"/>
    </source>
</evidence>
<evidence type="ECO:0000313" key="3">
    <source>
        <dbReference type="WormBase" id="T05A8.11"/>
    </source>
</evidence>
<dbReference type="InParanoid" id="A0A2K5ATS0"/>
<proteinExistence type="predicted"/>
<accession>A0A2K5ATS0</accession>
<sequence>MEKRLRKIWKVLELTWI</sequence>
<name>A0A2K5ATS0_CAEEL</name>
<protein>
    <submittedName>
        <fullName evidence="1">Uncharacterized protein</fullName>
    </submittedName>
</protein>
<dbReference type="AlphaFoldDB" id="A0A2K5ATS0"/>